<accession>A0A0F9LNW0</accession>
<protein>
    <submittedName>
        <fullName evidence="1">Uncharacterized protein</fullName>
    </submittedName>
</protein>
<name>A0A0F9LNW0_9ZZZZ</name>
<gene>
    <name evidence="1" type="ORF">LCGC14_1192130</name>
</gene>
<organism evidence="1">
    <name type="scientific">marine sediment metagenome</name>
    <dbReference type="NCBI Taxonomy" id="412755"/>
    <lineage>
        <taxon>unclassified sequences</taxon>
        <taxon>metagenomes</taxon>
        <taxon>ecological metagenomes</taxon>
    </lineage>
</organism>
<dbReference type="EMBL" id="LAZR01006059">
    <property type="protein sequence ID" value="KKM95048.1"/>
    <property type="molecule type" value="Genomic_DNA"/>
</dbReference>
<sequence>MPTLRFLIIDYRHSWVEDSLFVWCATDVPSHLYLRWTDKRDWMHLHALDTRGDRLMKDPKYCFVEWLEVEQNEAGDTMVHTFNFPSWGT</sequence>
<comment type="caution">
    <text evidence="1">The sequence shown here is derived from an EMBL/GenBank/DDBJ whole genome shotgun (WGS) entry which is preliminary data.</text>
</comment>
<reference evidence="1" key="1">
    <citation type="journal article" date="2015" name="Nature">
        <title>Complex archaea that bridge the gap between prokaryotes and eukaryotes.</title>
        <authorList>
            <person name="Spang A."/>
            <person name="Saw J.H."/>
            <person name="Jorgensen S.L."/>
            <person name="Zaremba-Niedzwiedzka K."/>
            <person name="Martijn J."/>
            <person name="Lind A.E."/>
            <person name="van Eijk R."/>
            <person name="Schleper C."/>
            <person name="Guy L."/>
            <person name="Ettema T.J."/>
        </authorList>
    </citation>
    <scope>NUCLEOTIDE SEQUENCE</scope>
</reference>
<proteinExistence type="predicted"/>
<evidence type="ECO:0000313" key="1">
    <source>
        <dbReference type="EMBL" id="KKM95048.1"/>
    </source>
</evidence>
<dbReference type="AlphaFoldDB" id="A0A0F9LNW0"/>